<reference evidence="3" key="1">
    <citation type="submission" date="2018-02" db="EMBL/GenBank/DDBJ databases">
        <authorList>
            <person name="Cohen D.B."/>
            <person name="Kent A.D."/>
        </authorList>
    </citation>
    <scope>NUCLEOTIDE SEQUENCE</scope>
</reference>
<feature type="region of interest" description="Disordered" evidence="1">
    <location>
        <begin position="53"/>
        <end position="111"/>
    </location>
</feature>
<evidence type="ECO:0000313" key="3">
    <source>
        <dbReference type="EMBL" id="SPC90252.1"/>
    </source>
</evidence>
<organism evidence="3">
    <name type="scientific">Fagus sylvatica</name>
    <name type="common">Beechnut</name>
    <dbReference type="NCBI Taxonomy" id="28930"/>
    <lineage>
        <taxon>Eukaryota</taxon>
        <taxon>Viridiplantae</taxon>
        <taxon>Streptophyta</taxon>
        <taxon>Embryophyta</taxon>
        <taxon>Tracheophyta</taxon>
        <taxon>Spermatophyta</taxon>
        <taxon>Magnoliopsida</taxon>
        <taxon>eudicotyledons</taxon>
        <taxon>Gunneridae</taxon>
        <taxon>Pentapetalae</taxon>
        <taxon>rosids</taxon>
        <taxon>fabids</taxon>
        <taxon>Fagales</taxon>
        <taxon>Fagaceae</taxon>
        <taxon>Fagus</taxon>
    </lineage>
</organism>
<evidence type="ECO:0000256" key="2">
    <source>
        <dbReference type="SAM" id="SignalP"/>
    </source>
</evidence>
<gene>
    <name evidence="3" type="ORF">FSB_LOCUS18134</name>
</gene>
<accession>A0A2N9FSN5</accession>
<evidence type="ECO:0000256" key="1">
    <source>
        <dbReference type="SAM" id="MobiDB-lite"/>
    </source>
</evidence>
<dbReference type="EMBL" id="OIVN01001131">
    <property type="protein sequence ID" value="SPC90252.1"/>
    <property type="molecule type" value="Genomic_DNA"/>
</dbReference>
<feature type="signal peptide" evidence="2">
    <location>
        <begin position="1"/>
        <end position="19"/>
    </location>
</feature>
<keyword evidence="2" id="KW-0732">Signal</keyword>
<proteinExistence type="predicted"/>
<protein>
    <submittedName>
        <fullName evidence="3">Uncharacterized protein</fullName>
    </submittedName>
</protein>
<name>A0A2N9FSN5_FAGSY</name>
<feature type="chain" id="PRO_5014951663" evidence="2">
    <location>
        <begin position="20"/>
        <end position="111"/>
    </location>
</feature>
<dbReference type="AlphaFoldDB" id="A0A2N9FSN5"/>
<sequence>MLLVFTAMLLLISMPAHEAILILPKEQNIMNKNHLGLLHRAYVPQSTMASVVHKVSPSRRQLLKNQASPSAPNPDTEIPSSSTGKNAAPLRGSQQKSPPPPSMPGGGSSIP</sequence>